<organism evidence="1 2">
    <name type="scientific">Clytia hemisphaerica</name>
    <dbReference type="NCBI Taxonomy" id="252671"/>
    <lineage>
        <taxon>Eukaryota</taxon>
        <taxon>Metazoa</taxon>
        <taxon>Cnidaria</taxon>
        <taxon>Hydrozoa</taxon>
        <taxon>Hydroidolina</taxon>
        <taxon>Leptothecata</taxon>
        <taxon>Obeliida</taxon>
        <taxon>Clytiidae</taxon>
        <taxon>Clytia</taxon>
    </lineage>
</organism>
<name>A0A7M5VEH8_9CNID</name>
<proteinExistence type="predicted"/>
<evidence type="ECO:0000313" key="2">
    <source>
        <dbReference type="Proteomes" id="UP000594262"/>
    </source>
</evidence>
<accession>A0A7M5VEH8</accession>
<protein>
    <submittedName>
        <fullName evidence="1">Uncharacterized protein</fullName>
    </submittedName>
</protein>
<dbReference type="OrthoDB" id="6016677at2759"/>
<sequence length="100" mass="11287">MFLLFGRISPRLIQTSRLVTALKNLPFTDINKMEARGARKPKAAASKSMLKRSSTYIASFYKNPARWQMVKHTAIFLGAIWVAREFSDIDLMTPPQGGPM</sequence>
<dbReference type="EnsemblMetazoa" id="CLYHEMT011747.1">
    <property type="protein sequence ID" value="CLYHEMP011747.1"/>
    <property type="gene ID" value="CLYHEMG011747"/>
</dbReference>
<evidence type="ECO:0000313" key="1">
    <source>
        <dbReference type="EnsemblMetazoa" id="CLYHEMP011747.1"/>
    </source>
</evidence>
<reference evidence="1" key="1">
    <citation type="submission" date="2021-01" db="UniProtKB">
        <authorList>
            <consortium name="EnsemblMetazoa"/>
        </authorList>
    </citation>
    <scope>IDENTIFICATION</scope>
</reference>
<keyword evidence="2" id="KW-1185">Reference proteome</keyword>
<dbReference type="Proteomes" id="UP000594262">
    <property type="component" value="Unplaced"/>
</dbReference>
<dbReference type="AlphaFoldDB" id="A0A7M5VEH8"/>